<sequence length="648" mass="71818">MFVIRRDLDNPILSPRREHPWEALAVFNPSVIREKNGWKMYYRALSNPSALVSSYAGQSTIGEAFSEDGTHFNVRRQILVPEQSWESFGCEDPRVTIFEGVSYLSYTALGGYPFSKDTIKVGIAVARDGKNFTERHLVTPFNAKAFALFPERIDGKVAALLTIHTDEPPAEICLAYADHINDFWSPDFWNEWYTSWQSHKLSFKRNNNDHIEVGSVPILTKDGWLIFYSYIENYFGGSERVFSVEAALLDRDDPSKIINRTESIFVPEEIYELYGLVPNIVFPTSATILRGSQASTATVDAWLPQQDMLEIWYGAADTVCAKASVKLNDLLRDLDPEKPARTFTRSEKNPILAPHGDGFESHEVLNAAAIDIDGSVYILYRAMDAANTSTIGLAISHDGITINERLPEPIYAPRADFEMKKGSATGNSGCEDPRIVCIGDTLHMTYTAYDGVHVPAGAISSISVEDFLARRWEKWSVPFILTPEGVDDKDLALLPEKIGENYLLYHRINNQICADLLPDLSSGKCASRCIEVIAPRLGMWDGLKVGSTAPPIKVGNNWLMIYHGVSRHGTYRLGAVLLDASGTSVLARTADPIFEPIEKYEHEGAVANVVFSCGTVVRGDTIFLYYGAADKVLGVATASLAHIVDALT</sequence>
<proteinExistence type="inferred from homology"/>
<dbReference type="AlphaFoldDB" id="A0A1F6G5V4"/>
<gene>
    <name evidence="4" type="ORF">A2609_00310</name>
</gene>
<comment type="caution">
    <text evidence="4">The sequence shown here is derived from an EMBL/GenBank/DDBJ whole genome shotgun (WGS) entry which is preliminary data.</text>
</comment>
<name>A0A1F6G5V4_9BACT</name>
<dbReference type="CDD" id="cd18614">
    <property type="entry name" value="GH130"/>
    <property type="match status" value="1"/>
</dbReference>
<evidence type="ECO:0000256" key="3">
    <source>
        <dbReference type="ARBA" id="ARBA00024356"/>
    </source>
</evidence>
<dbReference type="InterPro" id="IPR007184">
    <property type="entry name" value="Mannoside_phosphorylase"/>
</dbReference>
<dbReference type="Gene3D" id="2.115.10.20">
    <property type="entry name" value="Glycosyl hydrolase domain, family 43"/>
    <property type="match status" value="2"/>
</dbReference>
<protein>
    <recommendedName>
        <fullName evidence="6">Glycosidase</fullName>
    </recommendedName>
</protein>
<keyword evidence="1" id="KW-0328">Glycosyltransferase</keyword>
<organism evidence="4 5">
    <name type="scientific">Candidatus Kaiserbacteria bacterium RIFOXYD1_FULL_47_14</name>
    <dbReference type="NCBI Taxonomy" id="1798533"/>
    <lineage>
        <taxon>Bacteria</taxon>
        <taxon>Candidatus Kaiseribacteriota</taxon>
    </lineage>
</organism>
<evidence type="ECO:0000313" key="5">
    <source>
        <dbReference type="Proteomes" id="UP000176867"/>
    </source>
</evidence>
<evidence type="ECO:0000256" key="1">
    <source>
        <dbReference type="ARBA" id="ARBA00022676"/>
    </source>
</evidence>
<dbReference type="InterPro" id="IPR023296">
    <property type="entry name" value="Glyco_hydro_beta-prop_sf"/>
</dbReference>
<accession>A0A1F6G5V4</accession>
<comment type="similarity">
    <text evidence="3">Belongs to the glycosyl hydrolase 130 family.</text>
</comment>
<dbReference type="Pfam" id="PF04041">
    <property type="entry name" value="Glyco_hydro_130"/>
    <property type="match status" value="2"/>
</dbReference>
<dbReference type="CDD" id="cd18611">
    <property type="entry name" value="GH130"/>
    <property type="match status" value="1"/>
</dbReference>
<keyword evidence="2" id="KW-0808">Transferase</keyword>
<dbReference type="Proteomes" id="UP000176867">
    <property type="component" value="Unassembled WGS sequence"/>
</dbReference>
<evidence type="ECO:0008006" key="6">
    <source>
        <dbReference type="Google" id="ProtNLM"/>
    </source>
</evidence>
<evidence type="ECO:0000313" key="4">
    <source>
        <dbReference type="EMBL" id="OGG93501.1"/>
    </source>
</evidence>
<dbReference type="EMBL" id="MFMU01000006">
    <property type="protein sequence ID" value="OGG93501.1"/>
    <property type="molecule type" value="Genomic_DNA"/>
</dbReference>
<dbReference type="PANTHER" id="PTHR34106">
    <property type="entry name" value="GLYCOSIDASE"/>
    <property type="match status" value="1"/>
</dbReference>
<reference evidence="4 5" key="1">
    <citation type="journal article" date="2016" name="Nat. Commun.">
        <title>Thousands of microbial genomes shed light on interconnected biogeochemical processes in an aquifer system.</title>
        <authorList>
            <person name="Anantharaman K."/>
            <person name="Brown C.T."/>
            <person name="Hug L.A."/>
            <person name="Sharon I."/>
            <person name="Castelle C.J."/>
            <person name="Probst A.J."/>
            <person name="Thomas B.C."/>
            <person name="Singh A."/>
            <person name="Wilkins M.J."/>
            <person name="Karaoz U."/>
            <person name="Brodie E.L."/>
            <person name="Williams K.H."/>
            <person name="Hubbard S.S."/>
            <person name="Banfield J.F."/>
        </authorList>
    </citation>
    <scope>NUCLEOTIDE SEQUENCE [LARGE SCALE GENOMIC DNA]</scope>
</reference>
<evidence type="ECO:0000256" key="2">
    <source>
        <dbReference type="ARBA" id="ARBA00022679"/>
    </source>
</evidence>
<dbReference type="GO" id="GO:0016757">
    <property type="term" value="F:glycosyltransferase activity"/>
    <property type="evidence" value="ECO:0007669"/>
    <property type="project" value="UniProtKB-KW"/>
</dbReference>
<dbReference type="SUPFAM" id="SSF75005">
    <property type="entry name" value="Arabinanase/levansucrase/invertase"/>
    <property type="match status" value="2"/>
</dbReference>
<dbReference type="STRING" id="1798533.A2609_00310"/>
<dbReference type="PANTHER" id="PTHR34106:SF5">
    <property type="entry name" value="GLYCOSIDASE"/>
    <property type="match status" value="1"/>
</dbReference>